<comment type="similarity">
    <text evidence="7">Belongs to the binding-protein-dependent transport system permease family.</text>
</comment>
<evidence type="ECO:0000256" key="6">
    <source>
        <dbReference type="ARBA" id="ARBA00023136"/>
    </source>
</evidence>
<reference evidence="9" key="1">
    <citation type="journal article" date="2020" name="mSystems">
        <title>Genome- and Community-Level Interaction Insights into Carbon Utilization and Element Cycling Functions of Hydrothermarchaeota in Hydrothermal Sediment.</title>
        <authorList>
            <person name="Zhou Z."/>
            <person name="Liu Y."/>
            <person name="Xu W."/>
            <person name="Pan J."/>
            <person name="Luo Z.H."/>
            <person name="Li M."/>
        </authorList>
    </citation>
    <scope>NUCLEOTIDE SEQUENCE [LARGE SCALE GENOMIC DNA]</scope>
    <source>
        <strain evidence="9">SpSt-961</strain>
    </source>
</reference>
<comment type="subcellular location">
    <subcellularLocation>
        <location evidence="1 7">Cell membrane</location>
        <topology evidence="1 7">Multi-pass membrane protein</topology>
    </subcellularLocation>
</comment>
<dbReference type="SUPFAM" id="SSF161098">
    <property type="entry name" value="MetI-like"/>
    <property type="match status" value="1"/>
</dbReference>
<sequence length="311" mass="35993">MMRKKSDNIAYLFLLPALVIILIFRFYPILQAIGMSFYNWSIAGPLKFIWFKNYYRLFIDPKFYQSLLNTVWYLLGVVPLTIIISLIIAYFLNQKIKGQSVYRTIYFLPVVTSIVAISVVWRWILNPDRGLFNAIFNFLGIGNLRWLNDPRGIFEVLFNTKLNGIMAGPSIALCCLMIMAIWHNLGYCIMISLAGLQNIPAQYYEAAKIDGAKGWHLFRYITLPILSPTIFYLVVTQSIIAFNTFTPVYVMTQPPGGPLGTTTLVVYYLYEQSFRLWNLGYANAIAFVVFIIIFTLTKVQQKFLEQRVYYE</sequence>
<dbReference type="InterPro" id="IPR035906">
    <property type="entry name" value="MetI-like_sf"/>
</dbReference>
<comment type="caution">
    <text evidence="9">The sequence shown here is derived from an EMBL/GenBank/DDBJ whole genome shotgun (WGS) entry which is preliminary data.</text>
</comment>
<dbReference type="PANTHER" id="PTHR30193:SF37">
    <property type="entry name" value="INNER MEMBRANE ABC TRANSPORTER PERMEASE PROTEIN YCJO"/>
    <property type="match status" value="1"/>
</dbReference>
<proteinExistence type="inferred from homology"/>
<dbReference type="InterPro" id="IPR051393">
    <property type="entry name" value="ABC_transporter_permease"/>
</dbReference>
<name>A0A7V3RI42_UNCW3</name>
<gene>
    <name evidence="9" type="ORF">ENX68_05525</name>
</gene>
<evidence type="ECO:0000259" key="8">
    <source>
        <dbReference type="PROSITE" id="PS50928"/>
    </source>
</evidence>
<protein>
    <submittedName>
        <fullName evidence="9">Sugar ABC transporter permease</fullName>
    </submittedName>
</protein>
<evidence type="ECO:0000256" key="2">
    <source>
        <dbReference type="ARBA" id="ARBA00022448"/>
    </source>
</evidence>
<feature type="transmembrane region" description="Helical" evidence="7">
    <location>
        <begin position="71"/>
        <end position="92"/>
    </location>
</feature>
<keyword evidence="3" id="KW-1003">Cell membrane</keyword>
<keyword evidence="2 7" id="KW-0813">Transport</keyword>
<evidence type="ECO:0000256" key="1">
    <source>
        <dbReference type="ARBA" id="ARBA00004651"/>
    </source>
</evidence>
<keyword evidence="4 7" id="KW-0812">Transmembrane</keyword>
<dbReference type="EMBL" id="DTOZ01000144">
    <property type="protein sequence ID" value="HGE78441.1"/>
    <property type="molecule type" value="Genomic_DNA"/>
</dbReference>
<feature type="domain" description="ABC transmembrane type-1" evidence="8">
    <location>
        <begin position="67"/>
        <end position="300"/>
    </location>
</feature>
<keyword evidence="5 7" id="KW-1133">Transmembrane helix</keyword>
<feature type="transmembrane region" description="Helical" evidence="7">
    <location>
        <begin position="217"/>
        <end position="242"/>
    </location>
</feature>
<dbReference type="Gene3D" id="1.10.3720.10">
    <property type="entry name" value="MetI-like"/>
    <property type="match status" value="1"/>
</dbReference>
<feature type="transmembrane region" description="Helical" evidence="7">
    <location>
        <begin position="104"/>
        <end position="124"/>
    </location>
</feature>
<feature type="transmembrane region" description="Helical" evidence="7">
    <location>
        <begin position="9"/>
        <end position="30"/>
    </location>
</feature>
<keyword evidence="6 7" id="KW-0472">Membrane</keyword>
<feature type="transmembrane region" description="Helical" evidence="7">
    <location>
        <begin position="170"/>
        <end position="196"/>
    </location>
</feature>
<dbReference type="Pfam" id="PF00528">
    <property type="entry name" value="BPD_transp_1"/>
    <property type="match status" value="1"/>
</dbReference>
<dbReference type="GO" id="GO:0005886">
    <property type="term" value="C:plasma membrane"/>
    <property type="evidence" value="ECO:0007669"/>
    <property type="project" value="UniProtKB-SubCell"/>
</dbReference>
<evidence type="ECO:0000313" key="9">
    <source>
        <dbReference type="EMBL" id="HGE78441.1"/>
    </source>
</evidence>
<evidence type="ECO:0000256" key="5">
    <source>
        <dbReference type="ARBA" id="ARBA00022989"/>
    </source>
</evidence>
<evidence type="ECO:0000256" key="4">
    <source>
        <dbReference type="ARBA" id="ARBA00022692"/>
    </source>
</evidence>
<dbReference type="PANTHER" id="PTHR30193">
    <property type="entry name" value="ABC TRANSPORTER PERMEASE PROTEIN"/>
    <property type="match status" value="1"/>
</dbReference>
<dbReference type="CDD" id="cd06261">
    <property type="entry name" value="TM_PBP2"/>
    <property type="match status" value="1"/>
</dbReference>
<organism evidence="9">
    <name type="scientific">candidate division WOR-3 bacterium</name>
    <dbReference type="NCBI Taxonomy" id="2052148"/>
    <lineage>
        <taxon>Bacteria</taxon>
        <taxon>Bacteria division WOR-3</taxon>
    </lineage>
</organism>
<dbReference type="GO" id="GO:0055085">
    <property type="term" value="P:transmembrane transport"/>
    <property type="evidence" value="ECO:0007669"/>
    <property type="project" value="InterPro"/>
</dbReference>
<feature type="transmembrane region" description="Helical" evidence="7">
    <location>
        <begin position="276"/>
        <end position="297"/>
    </location>
</feature>
<dbReference type="AlphaFoldDB" id="A0A7V3RI42"/>
<dbReference type="PROSITE" id="PS50928">
    <property type="entry name" value="ABC_TM1"/>
    <property type="match status" value="1"/>
</dbReference>
<accession>A0A7V3RI42</accession>
<evidence type="ECO:0000256" key="3">
    <source>
        <dbReference type="ARBA" id="ARBA00022475"/>
    </source>
</evidence>
<dbReference type="InterPro" id="IPR000515">
    <property type="entry name" value="MetI-like"/>
</dbReference>
<evidence type="ECO:0000256" key="7">
    <source>
        <dbReference type="RuleBase" id="RU363032"/>
    </source>
</evidence>